<feature type="chain" id="PRO_5045375140" evidence="1">
    <location>
        <begin position="19"/>
        <end position="678"/>
    </location>
</feature>
<evidence type="ECO:0000313" key="5">
    <source>
        <dbReference type="Proteomes" id="UP001549799"/>
    </source>
</evidence>
<feature type="domain" description="Glycoside hydrolase family 65 N-terminal" evidence="3">
    <location>
        <begin position="36"/>
        <end position="153"/>
    </location>
</feature>
<protein>
    <submittedName>
        <fullName evidence="4">Glycoside hydrolase family 65 protein</fullName>
    </submittedName>
</protein>
<proteinExistence type="predicted"/>
<dbReference type="GO" id="GO:0016787">
    <property type="term" value="F:hydrolase activity"/>
    <property type="evidence" value="ECO:0007669"/>
    <property type="project" value="UniProtKB-KW"/>
</dbReference>
<keyword evidence="5" id="KW-1185">Reference proteome</keyword>
<dbReference type="Gene3D" id="2.70.98.40">
    <property type="entry name" value="Glycoside hydrolase, family 65, N-terminal domain"/>
    <property type="match status" value="1"/>
</dbReference>
<name>A0ABV2SUU4_9FLAO</name>
<dbReference type="EMBL" id="JBEXAE010000004">
    <property type="protein sequence ID" value="MET6990942.1"/>
    <property type="molecule type" value="Genomic_DNA"/>
</dbReference>
<keyword evidence="1" id="KW-0732">Signal</keyword>
<keyword evidence="4" id="KW-0378">Hydrolase</keyword>
<dbReference type="Pfam" id="PF03636">
    <property type="entry name" value="Glyco_hydro_65N"/>
    <property type="match status" value="1"/>
</dbReference>
<dbReference type="InterPro" id="IPR037018">
    <property type="entry name" value="GH65_N"/>
</dbReference>
<evidence type="ECO:0000313" key="4">
    <source>
        <dbReference type="EMBL" id="MET6990942.1"/>
    </source>
</evidence>
<feature type="domain" description="Glycoside hydrolase family 65 central catalytic" evidence="2">
    <location>
        <begin position="307"/>
        <end position="517"/>
    </location>
</feature>
<dbReference type="SUPFAM" id="SSF48208">
    <property type="entry name" value="Six-hairpin glycosidases"/>
    <property type="match status" value="1"/>
</dbReference>
<sequence length="678" mass="76430">MKKILLLVVFISSSIITAQNDGWHINTKDNSDYTGIAIANGRIGMLTSSKPLQIQHVVLNNVYDVDPNLKVSQILHGMNFGNLDMYIDGEKITEDNISNWQQTMDMKNAAFTTEFNYQDKAKVSCTVYALRNLQYTGYIDISIEATKEIDVKVTGKILTPKEYQTPKNTFQILKDLETTMPILQSVANSPFGKHLVSTSGTFIWHKINSSREDQRPELTHTIISNYENTLSFDYKIKKNENLDFAWTGAQCTTKNFSDPKSESERMVIFNLLNAKEVLLAQHKALWNELWQGDIIIEGDLQSQQDVRLALYHLYAFGRGDSNLSIAPMGLSLQTPYNGHIFWDTELWMFPPLLVLNQDIARSLVNYRSDRLEPAKKRAINYGYQGAMFPWESDDTGEEATPPFALTGPFEHHITADIGIAFWNYFRVIEDKNWLVEKGYPLMKEVADFWVSRVTPNDDGSYSINNVVGANEFAPNVNDNAFTNGAAITALAFATKAAEEVGIEPNPKWKEVSEKIKILKLKDGTTKEHENYKGEIIKQADVNLLSFPLNIVSNKESILKDLKYYEPKLSKEGPAMGKSIFSVLYARQGDVSNAYRLFKESYVPNQQAPFGALSEVATSNFSYFATGAGGMLQSVLFGFGGLEFTDNGIIQKNPILPKEWKSLTIKGVGKDKKTFRIDK</sequence>
<evidence type="ECO:0000259" key="3">
    <source>
        <dbReference type="Pfam" id="PF03636"/>
    </source>
</evidence>
<dbReference type="InterPro" id="IPR012341">
    <property type="entry name" value="6hp_glycosidase-like_sf"/>
</dbReference>
<reference evidence="4 5" key="1">
    <citation type="submission" date="2024-07" db="EMBL/GenBank/DDBJ databases">
        <title>The genome sequence of type strain Sediminicola arcticus GDMCC 1.2805.</title>
        <authorList>
            <person name="Liu Y."/>
        </authorList>
    </citation>
    <scope>NUCLEOTIDE SEQUENCE [LARGE SCALE GENOMIC DNA]</scope>
    <source>
        <strain evidence="4 5">GDMCC 1.2805</strain>
    </source>
</reference>
<dbReference type="PANTHER" id="PTHR11051">
    <property type="entry name" value="GLYCOSYL HYDROLASE-RELATED"/>
    <property type="match status" value="1"/>
</dbReference>
<evidence type="ECO:0000259" key="2">
    <source>
        <dbReference type="Pfam" id="PF03632"/>
    </source>
</evidence>
<dbReference type="PANTHER" id="PTHR11051:SF8">
    <property type="entry name" value="PROTEIN-GLUCOSYLGALACTOSYLHYDROXYLYSINE GLUCOSIDASE"/>
    <property type="match status" value="1"/>
</dbReference>
<comment type="caution">
    <text evidence="4">The sequence shown here is derived from an EMBL/GenBank/DDBJ whole genome shotgun (WGS) entry which is preliminary data.</text>
</comment>
<gene>
    <name evidence="4" type="ORF">ABXZ36_09820</name>
</gene>
<dbReference type="RefSeq" id="WP_354615341.1">
    <property type="nucleotide sequence ID" value="NZ_JBEXAE010000004.1"/>
</dbReference>
<feature type="signal peptide" evidence="1">
    <location>
        <begin position="1"/>
        <end position="18"/>
    </location>
</feature>
<organism evidence="4 5">
    <name type="scientific">Sediminicola arcticus</name>
    <dbReference type="NCBI Taxonomy" id="1574308"/>
    <lineage>
        <taxon>Bacteria</taxon>
        <taxon>Pseudomonadati</taxon>
        <taxon>Bacteroidota</taxon>
        <taxon>Flavobacteriia</taxon>
        <taxon>Flavobacteriales</taxon>
        <taxon>Flavobacteriaceae</taxon>
        <taxon>Sediminicola</taxon>
    </lineage>
</organism>
<dbReference type="Proteomes" id="UP001549799">
    <property type="component" value="Unassembled WGS sequence"/>
</dbReference>
<dbReference type="Gene3D" id="1.50.10.10">
    <property type="match status" value="1"/>
</dbReference>
<dbReference type="Pfam" id="PF03632">
    <property type="entry name" value="Glyco_hydro_65m"/>
    <property type="match status" value="2"/>
</dbReference>
<dbReference type="InterPro" id="IPR005195">
    <property type="entry name" value="Glyco_hydro_65_M"/>
</dbReference>
<evidence type="ECO:0000256" key="1">
    <source>
        <dbReference type="SAM" id="SignalP"/>
    </source>
</evidence>
<dbReference type="InterPro" id="IPR005196">
    <property type="entry name" value="Glyco_hydro_65_N"/>
</dbReference>
<feature type="domain" description="Glycoside hydrolase family 65 central catalytic" evidence="2">
    <location>
        <begin position="526"/>
        <end position="600"/>
    </location>
</feature>
<accession>A0ABV2SUU4</accession>
<dbReference type="InterPro" id="IPR008928">
    <property type="entry name" value="6-hairpin_glycosidase_sf"/>
</dbReference>